<dbReference type="KEGG" id="vg:55606423"/>
<dbReference type="RefSeq" id="YP_009836184.1">
    <property type="nucleotide sequence ID" value="NC_048687.1"/>
</dbReference>
<evidence type="ECO:0000259" key="1">
    <source>
        <dbReference type="Pfam" id="PF04233"/>
    </source>
</evidence>
<evidence type="ECO:0000313" key="3">
    <source>
        <dbReference type="Proteomes" id="UP000240618"/>
    </source>
</evidence>
<dbReference type="Proteomes" id="UP000240618">
    <property type="component" value="Segment"/>
</dbReference>
<sequence>MAKIPNPRDVLSRHQVYLERLKAGYVKDYEQAIADAETAIREVLNAIEDQRLSDLSRKRLRQLLSDLRDAQAPIYLKQQKKLTDDLQELSKSEGLFEHQLIVTIAEAAAIKAVVKKPKPKVTWEDLQYQPIQATGELLEPFLTDLSTRQINRVNREIMISMSQGRTISQTVQAIRGTKARNYRDGVISRNANDARTIVRTATQHVSQQSRESTWDANSDLIDSYQWVSTLDGKTSQQCKSLDQTIYQIGKGPVPPIHIGCRSTTVPYFKPSVWDEGATRSAEFGPVDQSTTYYEWLKNQPVSFQDNALGPVRGKLFRDGGLTADEFSKLQLDKNFQPLTLLQMKALNPTAFEMAKI</sequence>
<dbReference type="InterPro" id="IPR017029">
    <property type="entry name" value="Phage_head_put"/>
</dbReference>
<evidence type="ECO:0000313" key="2">
    <source>
        <dbReference type="EMBL" id="AUM59721.1"/>
    </source>
</evidence>
<dbReference type="NCBIfam" id="TIGR01641">
    <property type="entry name" value="phageSPP1_gp7"/>
    <property type="match status" value="1"/>
</dbReference>
<keyword evidence="3" id="KW-1185">Reference proteome</keyword>
<dbReference type="EMBL" id="MG596800">
    <property type="protein sequence ID" value="AUM59721.1"/>
    <property type="molecule type" value="Genomic_DNA"/>
</dbReference>
<name>A0A2I6PI35_9CAUD</name>
<accession>A0A2I6PI35</accession>
<protein>
    <submittedName>
        <fullName evidence="2">Head morphogenesis protein</fullName>
    </submittedName>
</protein>
<proteinExistence type="predicted"/>
<dbReference type="InterPro" id="IPR006528">
    <property type="entry name" value="Phage_head_morphogenesis_dom"/>
</dbReference>
<reference evidence="2 3" key="1">
    <citation type="journal article" date="2018" name="Arch. Virol.">
        <title>Genome sequence of the novel virulent bacteriophage PMBT14 with lytic activity against Pseudomonas fluorescens DSM 50090(R).</title>
        <authorList>
            <person name="Koberg S."/>
            <person name="Gieschler S."/>
            <person name="Brinks E."/>
            <person name="Wenning M."/>
            <person name="Neve H."/>
            <person name="Franz C.M."/>
        </authorList>
    </citation>
    <scope>NUCLEOTIDE SEQUENCE [LARGE SCALE GENOMIC DNA]</scope>
</reference>
<feature type="domain" description="Phage head morphogenesis" evidence="1">
    <location>
        <begin position="152"/>
        <end position="264"/>
    </location>
</feature>
<organism evidence="2 3">
    <name type="scientific">Pseudomonas phage PMBT14</name>
    <dbReference type="NCBI Taxonomy" id="2059855"/>
    <lineage>
        <taxon>Viruses</taxon>
        <taxon>Duplodnaviria</taxon>
        <taxon>Heunggongvirae</taxon>
        <taxon>Uroviricota</taxon>
        <taxon>Caudoviricetes</taxon>
        <taxon>Knuthellervirus</taxon>
        <taxon>Knuthellervirus PMBT14</taxon>
    </lineage>
</organism>
<dbReference type="PIRSF" id="PIRSF034565">
    <property type="entry name" value="UCP034565"/>
    <property type="match status" value="1"/>
</dbReference>
<dbReference type="Pfam" id="PF04233">
    <property type="entry name" value="Phage_Mu_F"/>
    <property type="match status" value="1"/>
</dbReference>
<dbReference type="GeneID" id="55606423"/>